<dbReference type="AlphaFoldDB" id="A0A3R9YLD6"/>
<dbReference type="EMBL" id="RWJF01000001">
    <property type="protein sequence ID" value="RST30166.1"/>
    <property type="molecule type" value="Genomic_DNA"/>
</dbReference>
<proteinExistence type="predicted"/>
<feature type="domain" description="DUF4376" evidence="1">
    <location>
        <begin position="57"/>
        <end position="163"/>
    </location>
</feature>
<dbReference type="RefSeq" id="WP_126718001.1">
    <property type="nucleotide sequence ID" value="NZ_RWJF01000001.1"/>
</dbReference>
<sequence>MTLLSFRNSITGEIHVSGSPEGYAGEEWELVAEGADRPDPAAEIVEGAWQVPVAVLQQRQWARVKAIRGERELLASTPFGVVQSDQASKLNINGLVMMAQLQGASFSEEFTLADNTIAGPLSGQQMVQLGMAVGQHVSAVYARARALRDEIEQSSDPASVDIESGWP</sequence>
<evidence type="ECO:0000259" key="1">
    <source>
        <dbReference type="Pfam" id="PF14301"/>
    </source>
</evidence>
<organism evidence="2 3">
    <name type="scientific">Sphingomonas ginkgonis</name>
    <dbReference type="NCBI Taxonomy" id="2315330"/>
    <lineage>
        <taxon>Bacteria</taxon>
        <taxon>Pseudomonadati</taxon>
        <taxon>Pseudomonadota</taxon>
        <taxon>Alphaproteobacteria</taxon>
        <taxon>Sphingomonadales</taxon>
        <taxon>Sphingomonadaceae</taxon>
        <taxon>Sphingomonas</taxon>
    </lineage>
</organism>
<name>A0A3R9YLD6_9SPHN</name>
<dbReference type="Pfam" id="PF14301">
    <property type="entry name" value="DUF4376"/>
    <property type="match status" value="1"/>
</dbReference>
<reference evidence="2 3" key="1">
    <citation type="submission" date="2018-12" db="EMBL/GenBank/DDBJ databases">
        <title>Sphingomonas sp. HMF7854 Genome sequencing and assembly.</title>
        <authorList>
            <person name="Cha I."/>
            <person name="Kang H."/>
            <person name="Kim H."/>
            <person name="Kang J."/>
            <person name="Joh K."/>
        </authorList>
    </citation>
    <scope>NUCLEOTIDE SEQUENCE [LARGE SCALE GENOMIC DNA]</scope>
    <source>
        <strain evidence="2 3">HMF7854</strain>
    </source>
</reference>
<protein>
    <submittedName>
        <fullName evidence="2">DUF4376 domain-containing protein</fullName>
    </submittedName>
</protein>
<dbReference type="Proteomes" id="UP000274661">
    <property type="component" value="Unassembled WGS sequence"/>
</dbReference>
<accession>A0A3R9YLD6</accession>
<dbReference type="InterPro" id="IPR025484">
    <property type="entry name" value="DUF4376"/>
</dbReference>
<comment type="caution">
    <text evidence="2">The sequence shown here is derived from an EMBL/GenBank/DDBJ whole genome shotgun (WGS) entry which is preliminary data.</text>
</comment>
<keyword evidence="3" id="KW-1185">Reference proteome</keyword>
<evidence type="ECO:0000313" key="2">
    <source>
        <dbReference type="EMBL" id="RST30166.1"/>
    </source>
</evidence>
<gene>
    <name evidence="2" type="ORF">HMF7854_04485</name>
</gene>
<evidence type="ECO:0000313" key="3">
    <source>
        <dbReference type="Proteomes" id="UP000274661"/>
    </source>
</evidence>